<sequence>MHPSIAADGPVPNKAVKKLPATLLLAGLLLAGPLSATGLTATDTDPFNATYLETLQDNLGLNLYERESIGDIPLVSLDPSSISLTTTSGVRVYYIGTTSNYINTLGYSTNDGAVAPIFKTSFSTFDRNRLMPGDFIDLGNVEGGSQLDFYMTTNLGFTRTNTVSTSDMIEHAVAYAISDSPYLLLGFEDTISDWIGGADFNDLLFAVDIGAANVSAMTAAPEPSTLLILGSFLLMVAFLRNRQRIVAPKCSQA</sequence>
<evidence type="ECO:0000313" key="2">
    <source>
        <dbReference type="EMBL" id="KZK73917.1"/>
    </source>
</evidence>
<accession>A0A165LE94</accession>
<evidence type="ECO:0008006" key="4">
    <source>
        <dbReference type="Google" id="ProtNLM"/>
    </source>
</evidence>
<feature type="signal peptide" evidence="1">
    <location>
        <begin position="1"/>
        <end position="36"/>
    </location>
</feature>
<keyword evidence="1" id="KW-0732">Signal</keyword>
<dbReference type="EMBL" id="LVWG01000032">
    <property type="protein sequence ID" value="KZK73917.1"/>
    <property type="molecule type" value="Genomic_DNA"/>
</dbReference>
<reference evidence="2 3" key="1">
    <citation type="submission" date="2016-03" db="EMBL/GenBank/DDBJ databases">
        <title>Speciation and ecological success in dimly lit waters: horizontal gene transfer in a green sulfur bacteria bloom unveiled by metagenomic assembly.</title>
        <authorList>
            <person name="Llorens-Mares T."/>
            <person name="Liu Z."/>
            <person name="Allen L.Z."/>
            <person name="Rusch D.B."/>
            <person name="Craig M.T."/>
            <person name="Dupont C.L."/>
            <person name="Bryant D.A."/>
            <person name="Casamayor E.O."/>
        </authorList>
    </citation>
    <scope>NUCLEOTIDE SEQUENCE [LARGE SCALE GENOMIC DNA]</scope>
    <source>
        <strain evidence="2">CIII</strain>
    </source>
</reference>
<dbReference type="NCBIfam" id="TIGR02595">
    <property type="entry name" value="PEP_CTERM"/>
    <property type="match status" value="1"/>
</dbReference>
<evidence type="ECO:0000256" key="1">
    <source>
        <dbReference type="SAM" id="SignalP"/>
    </source>
</evidence>
<name>A0A165LE94_PELLU</name>
<dbReference type="Proteomes" id="UP000076481">
    <property type="component" value="Unassembled WGS sequence"/>
</dbReference>
<dbReference type="InterPro" id="IPR013424">
    <property type="entry name" value="Ice-binding_C"/>
</dbReference>
<evidence type="ECO:0000313" key="3">
    <source>
        <dbReference type="Proteomes" id="UP000076481"/>
    </source>
</evidence>
<proteinExistence type="predicted"/>
<protein>
    <recommendedName>
        <fullName evidence="4">PEP-CTERM protein-sorting domain-containing protein</fullName>
    </recommendedName>
</protein>
<organism evidence="2 3">
    <name type="scientific">Pelodictyon luteolum</name>
    <dbReference type="NCBI Taxonomy" id="1100"/>
    <lineage>
        <taxon>Bacteria</taxon>
        <taxon>Pseudomonadati</taxon>
        <taxon>Chlorobiota</taxon>
        <taxon>Chlorobiia</taxon>
        <taxon>Chlorobiales</taxon>
        <taxon>Chlorobiaceae</taxon>
        <taxon>Chlorobium/Pelodictyon group</taxon>
        <taxon>Pelodictyon</taxon>
    </lineage>
</organism>
<dbReference type="RefSeq" id="WP_011358119.1">
    <property type="nucleotide sequence ID" value="NZ_LVWG01000032.1"/>
</dbReference>
<feature type="chain" id="PRO_5007861599" description="PEP-CTERM protein-sorting domain-containing protein" evidence="1">
    <location>
        <begin position="37"/>
        <end position="253"/>
    </location>
</feature>
<gene>
    <name evidence="2" type="ORF">A3K90_06730</name>
</gene>
<comment type="caution">
    <text evidence="2">The sequence shown here is derived from an EMBL/GenBank/DDBJ whole genome shotgun (WGS) entry which is preliminary data.</text>
</comment>
<dbReference type="AlphaFoldDB" id="A0A165LE94"/>